<accession>A0AAU6WU13</accession>
<keyword evidence="2" id="KW-1185">Reference proteome</keyword>
<proteinExistence type="predicted"/>
<organism evidence="1 2">
    <name type="scientific">Chryseobacterium endophyticum</name>
    <dbReference type="NCBI Taxonomy" id="1854762"/>
    <lineage>
        <taxon>Bacteria</taxon>
        <taxon>Pseudomonadati</taxon>
        <taxon>Bacteroidota</taxon>
        <taxon>Flavobacteriia</taxon>
        <taxon>Flavobacteriales</taxon>
        <taxon>Weeksellaceae</taxon>
        <taxon>Chryseobacterium group</taxon>
        <taxon>Chryseobacterium</taxon>
    </lineage>
</organism>
<protein>
    <submittedName>
        <fullName evidence="1">Uncharacterized protein</fullName>
    </submittedName>
</protein>
<reference evidence="1 2" key="1">
    <citation type="submission" date="2024-04" db="EMBL/GenBank/DDBJ databases">
        <title>Genome sequencing and assembly of rice foliar adapted Chryseobacterium endophyticum OsEnb-ALM-A6.</title>
        <authorList>
            <person name="Kumar S."/>
            <person name="Javed M."/>
            <person name="Chouhan V."/>
            <person name="Charishma K."/>
            <person name="Patel A."/>
            <person name="Kumar M."/>
            <person name="Sahu K.P."/>
            <person name="Kumar A."/>
        </authorList>
    </citation>
    <scope>NUCLEOTIDE SEQUENCE [LARGE SCALE GENOMIC DNA]</scope>
    <source>
        <strain evidence="1 2">OsEnb-ALM-A6</strain>
    </source>
</reference>
<evidence type="ECO:0000313" key="1">
    <source>
        <dbReference type="EMBL" id="XAO76108.1"/>
    </source>
</evidence>
<dbReference type="EMBL" id="CP154834">
    <property type="protein sequence ID" value="XAO76108.1"/>
    <property type="molecule type" value="Genomic_DNA"/>
</dbReference>
<dbReference type="RefSeq" id="WP_294233751.1">
    <property type="nucleotide sequence ID" value="NZ_CP154834.1"/>
</dbReference>
<dbReference type="AlphaFoldDB" id="A0AAU6WU13"/>
<gene>
    <name evidence="1" type="ORF">AAFP95_10060</name>
</gene>
<dbReference type="Proteomes" id="UP001463665">
    <property type="component" value="Chromosome"/>
</dbReference>
<sequence length="203" mass="22406">MKRIISTLTLMAVFQMYGQVGINTTAPKSTLELNKSATTSAEGLLTVRMSGTELASRDNLYGADQNSTVVYVTAVPGSSTPKTSNITTPGFYFYNNAISKWVGLRMPKFFYMPSILFDTTTLGAKTKDLYQLYYDQFNTPQVSSTGASGKIPVLGKNDLEYYITYYDTNVFTNVSIDANGFMNYTVTNNATDASFMNIVFVVK</sequence>
<name>A0AAU6WU13_9FLAO</name>
<evidence type="ECO:0000313" key="2">
    <source>
        <dbReference type="Proteomes" id="UP001463665"/>
    </source>
</evidence>